<proteinExistence type="predicted"/>
<organism evidence="2 3">
    <name type="scientific">Burkholderia lata (strain ATCC 17760 / DSM 23089 / LMG 22485 / NCIMB 9086 / R18194 / 383)</name>
    <dbReference type="NCBI Taxonomy" id="482957"/>
    <lineage>
        <taxon>Bacteria</taxon>
        <taxon>Pseudomonadati</taxon>
        <taxon>Pseudomonadota</taxon>
        <taxon>Betaproteobacteria</taxon>
        <taxon>Burkholderiales</taxon>
        <taxon>Burkholderiaceae</taxon>
        <taxon>Burkholderia</taxon>
        <taxon>Burkholderia cepacia complex</taxon>
    </lineage>
</organism>
<dbReference type="AlphaFoldDB" id="A0A6P2XRW3"/>
<feature type="region of interest" description="Disordered" evidence="1">
    <location>
        <begin position="341"/>
        <end position="369"/>
    </location>
</feature>
<feature type="region of interest" description="Disordered" evidence="1">
    <location>
        <begin position="1"/>
        <end position="35"/>
    </location>
</feature>
<feature type="region of interest" description="Disordered" evidence="1">
    <location>
        <begin position="217"/>
        <end position="281"/>
    </location>
</feature>
<name>A0A6P2XRW3_BURL3</name>
<reference evidence="2 3" key="1">
    <citation type="submission" date="2019-09" db="EMBL/GenBank/DDBJ databases">
        <authorList>
            <person name="Depoorter E."/>
        </authorList>
    </citation>
    <scope>NUCLEOTIDE SEQUENCE [LARGE SCALE GENOMIC DNA]</scope>
    <source>
        <strain evidence="2">R-39750</strain>
    </source>
</reference>
<gene>
    <name evidence="2" type="ORF">BLA39750_03299</name>
</gene>
<feature type="compositionally biased region" description="Low complexity" evidence="1">
    <location>
        <begin position="96"/>
        <end position="108"/>
    </location>
</feature>
<evidence type="ECO:0000256" key="1">
    <source>
        <dbReference type="SAM" id="MobiDB-lite"/>
    </source>
</evidence>
<evidence type="ECO:0000313" key="2">
    <source>
        <dbReference type="EMBL" id="VWD12074.1"/>
    </source>
</evidence>
<sequence length="422" mass="41827">MSSHIPSHRTATDAARTDDARGPDGTPPDAARDAVQLDGDVVLSLLAVIGGGGAELKDAAGGGQGNGRPASTAPGPARDGAPWPRPAPGMRGGTTGPVTGTGTATQTGSVPALTGSTPADGDAVAGIVPDEGGDAAQRQAPDWAAPEGALPRPSAPEGGLSPPSGAGNAWPSAADAQPALRTADRYVVAPHADGAVGETTRAPAEATAFAESAGPLETLPRAGAGAPAAQNEPLASARGHAPSDAEPQASTLPAIATATTQTQMRMPTARRGEAASPARAARDAMADAAGTAGRYASATVRRAGTLAATTGRSLAAHGAALPGVRALEANLVERGWLARRARPSAPADEAGIGTGAGTDAGDPSSVASGNEAAGVVNVVRFVVQAREWLDERRPRAPAGGCPHRRSLRCRWHCRAGCTRRGP</sequence>
<accession>A0A6P2XRW3</accession>
<dbReference type="RefSeq" id="WP_175013126.1">
    <property type="nucleotide sequence ID" value="NZ_CABVQN010000014.1"/>
</dbReference>
<dbReference type="EMBL" id="CABVQN010000014">
    <property type="protein sequence ID" value="VWD12074.1"/>
    <property type="molecule type" value="Genomic_DNA"/>
</dbReference>
<feature type="region of interest" description="Disordered" evidence="1">
    <location>
        <begin position="59"/>
        <end position="177"/>
    </location>
</feature>
<dbReference type="Proteomes" id="UP000494110">
    <property type="component" value="Unassembled WGS sequence"/>
</dbReference>
<protein>
    <submittedName>
        <fullName evidence="2">Uncharacterized protein</fullName>
    </submittedName>
</protein>
<evidence type="ECO:0000313" key="3">
    <source>
        <dbReference type="Proteomes" id="UP000494110"/>
    </source>
</evidence>